<dbReference type="SUPFAM" id="SSF52540">
    <property type="entry name" value="P-loop containing nucleoside triphosphate hydrolases"/>
    <property type="match status" value="1"/>
</dbReference>
<dbReference type="AlphaFoldDB" id="A0AAV9ITY5"/>
<dbReference type="Gene3D" id="3.40.50.300">
    <property type="entry name" value="P-loop containing nucleotide triphosphate hydrolases"/>
    <property type="match status" value="1"/>
</dbReference>
<dbReference type="Pfam" id="PF00271">
    <property type="entry name" value="Helicase_C"/>
    <property type="match status" value="1"/>
</dbReference>
<protein>
    <recommendedName>
        <fullName evidence="5">Helicase C-terminal domain-containing protein</fullName>
    </recommendedName>
</protein>
<dbReference type="PROSITE" id="PS51194">
    <property type="entry name" value="HELICASE_CTER"/>
    <property type="match status" value="1"/>
</dbReference>
<evidence type="ECO:0000313" key="6">
    <source>
        <dbReference type="EMBL" id="KAK4535538.1"/>
    </source>
</evidence>
<organism evidence="6 7">
    <name type="scientific">Cyanidium caldarium</name>
    <name type="common">Red alga</name>
    <dbReference type="NCBI Taxonomy" id="2771"/>
    <lineage>
        <taxon>Eukaryota</taxon>
        <taxon>Rhodophyta</taxon>
        <taxon>Bangiophyceae</taxon>
        <taxon>Cyanidiales</taxon>
        <taxon>Cyanidiaceae</taxon>
        <taxon>Cyanidium</taxon>
    </lineage>
</organism>
<dbReference type="EMBL" id="JANCYW010000005">
    <property type="protein sequence ID" value="KAK4535538.1"/>
    <property type="molecule type" value="Genomic_DNA"/>
</dbReference>
<proteinExistence type="predicted"/>
<feature type="domain" description="Helicase C-terminal" evidence="5">
    <location>
        <begin position="77"/>
        <end position="222"/>
    </location>
</feature>
<dbReference type="GO" id="GO:0005829">
    <property type="term" value="C:cytosol"/>
    <property type="evidence" value="ECO:0007669"/>
    <property type="project" value="TreeGrafter"/>
</dbReference>
<name>A0AAV9ITY5_CYACA</name>
<dbReference type="CDD" id="cd18787">
    <property type="entry name" value="SF2_C_DEAD"/>
    <property type="match status" value="1"/>
</dbReference>
<sequence>MQHRRQAPPLPATLFGGAQLFFVAATVTRQTVHEAEQLARQVDASRLPMQVVRTARLHQPPADVRVRWMQVHRAPDRVPRLLECLRATADDEPATMIFCNSIDACRFVQHTLAEHGWDSAACHGGLPPPRRRLEFERFVSGTTSRMVCTDVAARGLDLRFLRRVICFDAPRSLSEYLHRIGRLRDGGECVVLLRPAARDQALAESVRQQRRVGERARQVATR</sequence>
<accession>A0AAV9ITY5</accession>
<dbReference type="Proteomes" id="UP001301350">
    <property type="component" value="Unassembled WGS sequence"/>
</dbReference>
<gene>
    <name evidence="6" type="ORF">CDCA_CDCA05G1563</name>
</gene>
<evidence type="ECO:0000259" key="5">
    <source>
        <dbReference type="PROSITE" id="PS51194"/>
    </source>
</evidence>
<dbReference type="PANTHER" id="PTHR47959:SF1">
    <property type="entry name" value="ATP-DEPENDENT RNA HELICASE DBPA"/>
    <property type="match status" value="1"/>
</dbReference>
<dbReference type="SMART" id="SM00490">
    <property type="entry name" value="HELICc"/>
    <property type="match status" value="1"/>
</dbReference>
<evidence type="ECO:0000256" key="4">
    <source>
        <dbReference type="ARBA" id="ARBA00022840"/>
    </source>
</evidence>
<evidence type="ECO:0000256" key="2">
    <source>
        <dbReference type="ARBA" id="ARBA00022801"/>
    </source>
</evidence>
<keyword evidence="2" id="KW-0378">Hydrolase</keyword>
<reference evidence="6 7" key="1">
    <citation type="submission" date="2022-07" db="EMBL/GenBank/DDBJ databases">
        <title>Genome-wide signatures of adaptation to extreme environments.</title>
        <authorList>
            <person name="Cho C.H."/>
            <person name="Yoon H.S."/>
        </authorList>
    </citation>
    <scope>NUCLEOTIDE SEQUENCE [LARGE SCALE GENOMIC DNA]</scope>
    <source>
        <strain evidence="6 7">DBV 063 E5</strain>
    </source>
</reference>
<evidence type="ECO:0000256" key="3">
    <source>
        <dbReference type="ARBA" id="ARBA00022806"/>
    </source>
</evidence>
<dbReference type="GO" id="GO:0003724">
    <property type="term" value="F:RNA helicase activity"/>
    <property type="evidence" value="ECO:0007669"/>
    <property type="project" value="TreeGrafter"/>
</dbReference>
<dbReference type="GO" id="GO:0016787">
    <property type="term" value="F:hydrolase activity"/>
    <property type="evidence" value="ECO:0007669"/>
    <property type="project" value="UniProtKB-KW"/>
</dbReference>
<dbReference type="InterPro" id="IPR050079">
    <property type="entry name" value="DEAD_box_RNA_helicase"/>
</dbReference>
<evidence type="ECO:0000313" key="7">
    <source>
        <dbReference type="Proteomes" id="UP001301350"/>
    </source>
</evidence>
<dbReference type="GO" id="GO:0005524">
    <property type="term" value="F:ATP binding"/>
    <property type="evidence" value="ECO:0007669"/>
    <property type="project" value="UniProtKB-KW"/>
</dbReference>
<comment type="caution">
    <text evidence="6">The sequence shown here is derived from an EMBL/GenBank/DDBJ whole genome shotgun (WGS) entry which is preliminary data.</text>
</comment>
<dbReference type="PANTHER" id="PTHR47959">
    <property type="entry name" value="ATP-DEPENDENT RNA HELICASE RHLE-RELATED"/>
    <property type="match status" value="1"/>
</dbReference>
<keyword evidence="1" id="KW-0547">Nucleotide-binding</keyword>
<dbReference type="InterPro" id="IPR001650">
    <property type="entry name" value="Helicase_C-like"/>
</dbReference>
<evidence type="ECO:0000256" key="1">
    <source>
        <dbReference type="ARBA" id="ARBA00022741"/>
    </source>
</evidence>
<keyword evidence="7" id="KW-1185">Reference proteome</keyword>
<keyword evidence="3" id="KW-0347">Helicase</keyword>
<dbReference type="InterPro" id="IPR027417">
    <property type="entry name" value="P-loop_NTPase"/>
</dbReference>
<keyword evidence="4" id="KW-0067">ATP-binding</keyword>